<organism evidence="3 4">
    <name type="scientific">Methylophaga thalassica</name>
    <dbReference type="NCBI Taxonomy" id="40223"/>
    <lineage>
        <taxon>Bacteria</taxon>
        <taxon>Pseudomonadati</taxon>
        <taxon>Pseudomonadota</taxon>
        <taxon>Gammaproteobacteria</taxon>
        <taxon>Thiotrichales</taxon>
        <taxon>Piscirickettsiaceae</taxon>
        <taxon>Methylophaga</taxon>
    </lineage>
</organism>
<comment type="similarity">
    <text evidence="1">Belongs to the DinB family.</text>
</comment>
<dbReference type="RefSeq" id="WP_284723424.1">
    <property type="nucleotide sequence ID" value="NZ_BSND01000006.1"/>
</dbReference>
<dbReference type="Gene3D" id="1.20.120.450">
    <property type="entry name" value="dinb family like domain"/>
    <property type="match status" value="1"/>
</dbReference>
<evidence type="ECO:0000256" key="2">
    <source>
        <dbReference type="ARBA" id="ARBA00022723"/>
    </source>
</evidence>
<proteinExistence type="inferred from homology"/>
<name>A0ABQ5TYN8_9GAMM</name>
<evidence type="ECO:0000313" key="3">
    <source>
        <dbReference type="EMBL" id="GLQ00474.1"/>
    </source>
</evidence>
<dbReference type="Proteomes" id="UP001161423">
    <property type="component" value="Unassembled WGS sequence"/>
</dbReference>
<dbReference type="InterPro" id="IPR034660">
    <property type="entry name" value="DinB/YfiT-like"/>
</dbReference>
<sequence length="171" mass="19541">MKLDIATYAELMARYNQWMNQSVYLAASQLSDQDRKADCGLFFKSIHGTLNHLLLCDRMWLDRFKGQIPSADLKALDQELYSEFTELKKARDELDLEILDWAASLEETVLPERLVYTSLAAAAEKNVDFTQAIIHFFNHQTHHRGQITTALNQAGVYVGVTDLLFMPEISV</sequence>
<reference evidence="3" key="2">
    <citation type="submission" date="2023-01" db="EMBL/GenBank/DDBJ databases">
        <title>Draft genome sequence of Methylophaga thalassica strain NBRC 102424.</title>
        <authorList>
            <person name="Sun Q."/>
            <person name="Mori K."/>
        </authorList>
    </citation>
    <scope>NUCLEOTIDE SEQUENCE</scope>
    <source>
        <strain evidence="3">NBRC 102424</strain>
    </source>
</reference>
<gene>
    <name evidence="3" type="ORF">GCM10007891_23270</name>
</gene>
<reference evidence="3" key="1">
    <citation type="journal article" date="2014" name="Int. J. Syst. Evol. Microbiol.">
        <title>Complete genome of a new Firmicutes species belonging to the dominant human colonic microbiota ('Ruminococcus bicirculans') reveals two chromosomes and a selective capacity to utilize plant glucans.</title>
        <authorList>
            <consortium name="NISC Comparative Sequencing Program"/>
            <person name="Wegmann U."/>
            <person name="Louis P."/>
            <person name="Goesmann A."/>
            <person name="Henrissat B."/>
            <person name="Duncan S.H."/>
            <person name="Flint H.J."/>
        </authorList>
    </citation>
    <scope>NUCLEOTIDE SEQUENCE</scope>
    <source>
        <strain evidence="3">NBRC 102424</strain>
    </source>
</reference>
<evidence type="ECO:0000256" key="1">
    <source>
        <dbReference type="ARBA" id="ARBA00008635"/>
    </source>
</evidence>
<dbReference type="SUPFAM" id="SSF109854">
    <property type="entry name" value="DinB/YfiT-like putative metalloenzymes"/>
    <property type="match status" value="1"/>
</dbReference>
<dbReference type="InterPro" id="IPR007837">
    <property type="entry name" value="DinB"/>
</dbReference>
<dbReference type="PANTHER" id="PTHR37302">
    <property type="entry name" value="SLR1116 PROTEIN"/>
    <property type="match status" value="1"/>
</dbReference>
<dbReference type="Pfam" id="PF05163">
    <property type="entry name" value="DinB"/>
    <property type="match status" value="1"/>
</dbReference>
<keyword evidence="2" id="KW-0479">Metal-binding</keyword>
<accession>A0ABQ5TYN8</accession>
<protein>
    <submittedName>
        <fullName evidence="3">Diguanylate cyclase</fullName>
    </submittedName>
</protein>
<dbReference type="PANTHER" id="PTHR37302:SF1">
    <property type="entry name" value="PROTEIN DINB"/>
    <property type="match status" value="1"/>
</dbReference>
<dbReference type="EMBL" id="BSND01000006">
    <property type="protein sequence ID" value="GLQ00474.1"/>
    <property type="molecule type" value="Genomic_DNA"/>
</dbReference>
<comment type="caution">
    <text evidence="3">The sequence shown here is derived from an EMBL/GenBank/DDBJ whole genome shotgun (WGS) entry which is preliminary data.</text>
</comment>
<evidence type="ECO:0000313" key="4">
    <source>
        <dbReference type="Proteomes" id="UP001161423"/>
    </source>
</evidence>
<keyword evidence="4" id="KW-1185">Reference proteome</keyword>